<reference evidence="6 7" key="1">
    <citation type="submission" date="2015-01" db="EMBL/GenBank/DDBJ databases">
        <title>The Genome Sequence of Fonsecaea pedrosoi CBS 271.37.</title>
        <authorList>
            <consortium name="The Broad Institute Genomics Platform"/>
            <person name="Cuomo C."/>
            <person name="de Hoog S."/>
            <person name="Gorbushina A."/>
            <person name="Stielow B."/>
            <person name="Teixiera M."/>
            <person name="Abouelleil A."/>
            <person name="Chapman S.B."/>
            <person name="Priest M."/>
            <person name="Young S.K."/>
            <person name="Wortman J."/>
            <person name="Nusbaum C."/>
            <person name="Birren B."/>
        </authorList>
    </citation>
    <scope>NUCLEOTIDE SEQUENCE [LARGE SCALE GENOMIC DNA]</scope>
    <source>
        <strain evidence="6 7">CBS 271.37</strain>
    </source>
</reference>
<comment type="similarity">
    <text evidence="1 4">Belongs to the inositol phosphokinase (IPK) family.</text>
</comment>
<dbReference type="GeneID" id="25304371"/>
<proteinExistence type="inferred from homology"/>
<dbReference type="GO" id="GO:0046854">
    <property type="term" value="P:phosphatidylinositol phosphate biosynthetic process"/>
    <property type="evidence" value="ECO:0007669"/>
    <property type="project" value="TreeGrafter"/>
</dbReference>
<dbReference type="GO" id="GO:0005737">
    <property type="term" value="C:cytoplasm"/>
    <property type="evidence" value="ECO:0007669"/>
    <property type="project" value="TreeGrafter"/>
</dbReference>
<evidence type="ECO:0000313" key="6">
    <source>
        <dbReference type="EMBL" id="KIW81855.1"/>
    </source>
</evidence>
<dbReference type="GO" id="GO:0000824">
    <property type="term" value="F:inositol-1,4,5,6-tetrakisphosphate 3-kinase activity"/>
    <property type="evidence" value="ECO:0007669"/>
    <property type="project" value="TreeGrafter"/>
</dbReference>
<dbReference type="Pfam" id="PF03770">
    <property type="entry name" value="IPK"/>
    <property type="match status" value="1"/>
</dbReference>
<dbReference type="GO" id="GO:0008440">
    <property type="term" value="F:inositol-1,4,5-trisphosphate 3-kinase activity"/>
    <property type="evidence" value="ECO:0007669"/>
    <property type="project" value="TreeGrafter"/>
</dbReference>
<dbReference type="PANTHER" id="PTHR12400">
    <property type="entry name" value="INOSITOL POLYPHOSPHATE KINASE"/>
    <property type="match status" value="1"/>
</dbReference>
<feature type="compositionally biased region" description="Low complexity" evidence="5">
    <location>
        <begin position="97"/>
        <end position="115"/>
    </location>
</feature>
<dbReference type="HOGENOM" id="CLU_042569_3_0_1"/>
<dbReference type="GO" id="GO:0032958">
    <property type="term" value="P:inositol phosphate biosynthetic process"/>
    <property type="evidence" value="ECO:0007669"/>
    <property type="project" value="InterPro"/>
</dbReference>
<dbReference type="EMBL" id="KN846971">
    <property type="protein sequence ID" value="KIW81855.1"/>
    <property type="molecule type" value="Genomic_DNA"/>
</dbReference>
<gene>
    <name evidence="6" type="ORF">Z517_04881</name>
</gene>
<dbReference type="InterPro" id="IPR038286">
    <property type="entry name" value="IPK_sf"/>
</dbReference>
<organism evidence="6 7">
    <name type="scientific">Fonsecaea pedrosoi CBS 271.37</name>
    <dbReference type="NCBI Taxonomy" id="1442368"/>
    <lineage>
        <taxon>Eukaryota</taxon>
        <taxon>Fungi</taxon>
        <taxon>Dikarya</taxon>
        <taxon>Ascomycota</taxon>
        <taxon>Pezizomycotina</taxon>
        <taxon>Eurotiomycetes</taxon>
        <taxon>Chaetothyriomycetidae</taxon>
        <taxon>Chaetothyriales</taxon>
        <taxon>Herpotrichiellaceae</taxon>
        <taxon>Fonsecaea</taxon>
    </lineage>
</organism>
<accession>A0A0D2GTG8</accession>
<dbReference type="RefSeq" id="XP_013285663.1">
    <property type="nucleotide sequence ID" value="XM_013430209.1"/>
</dbReference>
<name>A0A0D2GTG8_9EURO</name>
<feature type="region of interest" description="Disordered" evidence="5">
    <location>
        <begin position="315"/>
        <end position="348"/>
    </location>
</feature>
<keyword evidence="7" id="KW-1185">Reference proteome</keyword>
<keyword evidence="2 4" id="KW-0808">Transferase</keyword>
<dbReference type="InterPro" id="IPR005522">
    <property type="entry name" value="IPK"/>
</dbReference>
<feature type="compositionally biased region" description="Acidic residues" evidence="5">
    <location>
        <begin position="316"/>
        <end position="345"/>
    </location>
</feature>
<evidence type="ECO:0000256" key="2">
    <source>
        <dbReference type="ARBA" id="ARBA00022679"/>
    </source>
</evidence>
<protein>
    <recommendedName>
        <fullName evidence="4">Kinase</fullName>
        <ecNumber evidence="4">2.7.-.-</ecNumber>
    </recommendedName>
</protein>
<dbReference type="VEuPathDB" id="FungiDB:Z517_04881"/>
<dbReference type="Proteomes" id="UP000053029">
    <property type="component" value="Unassembled WGS sequence"/>
</dbReference>
<sequence length="389" mass="42588">MESSSSTHPNKKVAAKFSESELVRFDHTAAGHDGISSNASGSLIIKPCTQAEIDFYESARDHPLFQAHMPTFLGSLSENDDQEAVAPLLQTSQDGVAAPSQGAGAPAAAQGTTAPNPVLGLNRRTSWKPSGGQKLSTGLAIVLENVVSGFKHPNVLDVKLGARLWDDDAPLAKRRKLDDVAAKTTSGSLGFRLAGMKVWADSGVEVTPAEKEYVEVKNGYKSYNKFYGQSFKAENVVDAFETYFGGVSGSRQDDSTTGKNSRFKSQRAEFLIRRFIRELESIQYVLENEESRMYSASVLMVYEGDPQTLEASIAKEEEEDARDAGDGDNEDNEEDEDEDDDEEEDVRAHKVHEVRLIDFAHARWTPGDGPDQNVLAGIQSLLRILRDLV</sequence>
<dbReference type="AlphaFoldDB" id="A0A0D2GTG8"/>
<evidence type="ECO:0000256" key="3">
    <source>
        <dbReference type="ARBA" id="ARBA00022777"/>
    </source>
</evidence>
<dbReference type="OrthoDB" id="338650at2759"/>
<dbReference type="GO" id="GO:0005634">
    <property type="term" value="C:nucleus"/>
    <property type="evidence" value="ECO:0007669"/>
    <property type="project" value="TreeGrafter"/>
</dbReference>
<dbReference type="EC" id="2.7.-.-" evidence="4"/>
<keyword evidence="3 4" id="KW-0418">Kinase</keyword>
<evidence type="ECO:0000256" key="1">
    <source>
        <dbReference type="ARBA" id="ARBA00007374"/>
    </source>
</evidence>
<evidence type="ECO:0000313" key="7">
    <source>
        <dbReference type="Proteomes" id="UP000053029"/>
    </source>
</evidence>
<dbReference type="SUPFAM" id="SSF56104">
    <property type="entry name" value="SAICAR synthase-like"/>
    <property type="match status" value="1"/>
</dbReference>
<dbReference type="PANTHER" id="PTHR12400:SF103">
    <property type="entry name" value="INOSITOL POLYPHOSPHATE MULTIKINASE"/>
    <property type="match status" value="1"/>
</dbReference>
<evidence type="ECO:0000256" key="5">
    <source>
        <dbReference type="SAM" id="MobiDB-lite"/>
    </source>
</evidence>
<feature type="region of interest" description="Disordered" evidence="5">
    <location>
        <begin position="95"/>
        <end position="130"/>
    </location>
</feature>
<dbReference type="Gene3D" id="3.30.470.160">
    <property type="entry name" value="Inositol polyphosphate kinase"/>
    <property type="match status" value="1"/>
</dbReference>
<evidence type="ECO:0000256" key="4">
    <source>
        <dbReference type="RuleBase" id="RU363090"/>
    </source>
</evidence>
<dbReference type="STRING" id="1442368.A0A0D2GTG8"/>